<evidence type="ECO:0000256" key="2">
    <source>
        <dbReference type="ARBA" id="ARBA00036080"/>
    </source>
</evidence>
<evidence type="ECO:0000256" key="4">
    <source>
        <dbReference type="ARBA" id="ARBA00038858"/>
    </source>
</evidence>
<evidence type="ECO:0000256" key="3">
    <source>
        <dbReference type="ARBA" id="ARBA00038209"/>
    </source>
</evidence>
<dbReference type="SUPFAM" id="SSF53756">
    <property type="entry name" value="UDP-Glycosyltransferase/glycogen phosphorylase"/>
    <property type="match status" value="1"/>
</dbReference>
<dbReference type="Pfam" id="PF02350">
    <property type="entry name" value="Epimerase_2"/>
    <property type="match status" value="1"/>
</dbReference>
<evidence type="ECO:0000256" key="5">
    <source>
        <dbReference type="RuleBase" id="RU003513"/>
    </source>
</evidence>
<dbReference type="Proteomes" id="UP000562492">
    <property type="component" value="Unassembled WGS sequence"/>
</dbReference>
<proteinExistence type="inferred from homology"/>
<dbReference type="PANTHER" id="PTHR43174">
    <property type="entry name" value="UDP-N-ACETYLGLUCOSAMINE 2-EPIMERASE"/>
    <property type="match status" value="1"/>
</dbReference>
<comment type="catalytic activity">
    <reaction evidence="2">
        <text>UDP-N-acetyl-alpha-D-glucosamine = UDP-N-acetyl-alpha-D-mannosamine</text>
        <dbReference type="Rhea" id="RHEA:17213"/>
        <dbReference type="ChEBI" id="CHEBI:57705"/>
        <dbReference type="ChEBI" id="CHEBI:68623"/>
        <dbReference type="EC" id="5.1.3.14"/>
    </reaction>
</comment>
<dbReference type="InterPro" id="IPR003331">
    <property type="entry name" value="UDP_GlcNAc_Epimerase_2_dom"/>
</dbReference>
<protein>
    <recommendedName>
        <fullName evidence="4">UDP-N-acetylglucosamine 2-epimerase (non-hydrolyzing)</fullName>
        <ecNumber evidence="4">5.1.3.14</ecNumber>
    </recommendedName>
</protein>
<dbReference type="EC" id="5.1.3.14" evidence="4"/>
<dbReference type="RefSeq" id="WP_184705096.1">
    <property type="nucleotide sequence ID" value="NZ_JACHKZ010000002.1"/>
</dbReference>
<dbReference type="Gene3D" id="3.40.50.2000">
    <property type="entry name" value="Glycogen Phosphorylase B"/>
    <property type="match status" value="2"/>
</dbReference>
<evidence type="ECO:0000313" key="7">
    <source>
        <dbReference type="EMBL" id="MBB6576543.1"/>
    </source>
</evidence>
<gene>
    <name evidence="7" type="ORF">HNP33_000591</name>
</gene>
<organism evidence="7 8">
    <name type="scientific">Comamonas odontotermitis</name>
    <dbReference type="NCBI Taxonomy" id="379895"/>
    <lineage>
        <taxon>Bacteria</taxon>
        <taxon>Pseudomonadati</taxon>
        <taxon>Pseudomonadota</taxon>
        <taxon>Betaproteobacteria</taxon>
        <taxon>Burkholderiales</taxon>
        <taxon>Comamonadaceae</taxon>
        <taxon>Comamonas</taxon>
    </lineage>
</organism>
<dbReference type="InterPro" id="IPR029767">
    <property type="entry name" value="WecB-like"/>
</dbReference>
<dbReference type="CDD" id="cd03786">
    <property type="entry name" value="GTB_UDP-GlcNAc_2-Epimerase"/>
    <property type="match status" value="1"/>
</dbReference>
<keyword evidence="8" id="KW-1185">Reference proteome</keyword>
<accession>A0ABR6RBK7</accession>
<evidence type="ECO:0000256" key="1">
    <source>
        <dbReference type="ARBA" id="ARBA00023235"/>
    </source>
</evidence>
<comment type="similarity">
    <text evidence="3 5">Belongs to the UDP-N-acetylglucosamine 2-epimerase family.</text>
</comment>
<comment type="caution">
    <text evidence="7">The sequence shown here is derived from an EMBL/GenBank/DDBJ whole genome shotgun (WGS) entry which is preliminary data.</text>
</comment>
<dbReference type="NCBIfam" id="TIGR00236">
    <property type="entry name" value="wecB"/>
    <property type="match status" value="1"/>
</dbReference>
<feature type="domain" description="UDP-N-acetylglucosamine 2-epimerase" evidence="6">
    <location>
        <begin position="31"/>
        <end position="383"/>
    </location>
</feature>
<keyword evidence="1 5" id="KW-0413">Isomerase</keyword>
<dbReference type="PANTHER" id="PTHR43174:SF2">
    <property type="entry name" value="UDP-N-ACETYLGLUCOSAMINE 2-EPIMERASE"/>
    <property type="match status" value="1"/>
</dbReference>
<name>A0ABR6RBK7_9BURK</name>
<reference evidence="7 8" key="1">
    <citation type="submission" date="2020-08" db="EMBL/GenBank/DDBJ databases">
        <title>Functional genomics of gut bacteria from endangered species of beetles.</title>
        <authorList>
            <person name="Carlos-Shanley C."/>
        </authorList>
    </citation>
    <scope>NUCLEOTIDE SEQUENCE [LARGE SCALE GENOMIC DNA]</scope>
    <source>
        <strain evidence="7 8">S00124</strain>
    </source>
</reference>
<dbReference type="EMBL" id="JACHKZ010000002">
    <property type="protein sequence ID" value="MBB6576543.1"/>
    <property type="molecule type" value="Genomic_DNA"/>
</dbReference>
<evidence type="ECO:0000313" key="8">
    <source>
        <dbReference type="Proteomes" id="UP000562492"/>
    </source>
</evidence>
<evidence type="ECO:0000259" key="6">
    <source>
        <dbReference type="Pfam" id="PF02350"/>
    </source>
</evidence>
<sequence length="400" mass="42659">MTSPTQSCVVAIMGTRPEIIKMAPVVLALRKQGMPTHVLHTGQHEEMAWPLYEFFGIKPAEIIRLKREVPTLPALASELMSAIGTQLSSLQPAAALVHGDTSSAAMGALAAAFLQIPVGHVEAGLRSGRMDEPFPEEINRSLIGRVSHWHFAPTAQASSNLQRENVPGSVSIVGNTVVDAVLLAAQHVRAQRLAGQPIANPDYQWFLDSGLRKLVLVTAHRRENWGAPMEQIASAVAALLQQCPDAAVIWPLHLNPLVQQAVRAVHAACTPDIQQRWRLSAPLDYPPMVEIMDAANLLLTDSGGIQEEGLSLHKPLLVMRDVTERPEVITCGGGLLVGTDPHRIVSAAASVLADGRLPGLAPTHGQANPFGDGTSGAQIAAVLRKHLHGAHAATPHPLPV</sequence>